<dbReference type="RefSeq" id="WP_154808374.1">
    <property type="nucleotide sequence ID" value="NZ_VIAQ01000006.1"/>
</dbReference>
<name>A0A7Z8KSN1_9EURY</name>
<protein>
    <submittedName>
        <fullName evidence="2">AbrB/MazE/SpoVT family DNA-binding domain-containing protein</fullName>
    </submittedName>
</protein>
<accession>A0A7Z8KSN1</accession>
<dbReference type="InterPro" id="IPR037914">
    <property type="entry name" value="SpoVT-AbrB_sf"/>
</dbReference>
<gene>
    <name evidence="2" type="ORF">FKV42_00945</name>
</gene>
<sequence>MSKRKINQNSGNRISVSIPAYLRDKYDLKKGTTVDVTDDGNSIVITPIKEQ</sequence>
<dbReference type="Pfam" id="PF04014">
    <property type="entry name" value="MazE_antitoxin"/>
    <property type="match status" value="1"/>
</dbReference>
<organism evidence="2 3">
    <name type="scientific">Methanolobus vulcani</name>
    <dbReference type="NCBI Taxonomy" id="38026"/>
    <lineage>
        <taxon>Archaea</taxon>
        <taxon>Methanobacteriati</taxon>
        <taxon>Methanobacteriota</taxon>
        <taxon>Stenosarchaea group</taxon>
        <taxon>Methanomicrobia</taxon>
        <taxon>Methanosarcinales</taxon>
        <taxon>Methanosarcinaceae</taxon>
        <taxon>Methanolobus</taxon>
    </lineage>
</organism>
<dbReference type="AlphaFoldDB" id="A0A7Z8KSN1"/>
<dbReference type="SUPFAM" id="SSF89447">
    <property type="entry name" value="AbrB/MazE/MraZ-like"/>
    <property type="match status" value="1"/>
</dbReference>
<dbReference type="OrthoDB" id="148274at2157"/>
<dbReference type="SMART" id="SM00966">
    <property type="entry name" value="SpoVT_AbrB"/>
    <property type="match status" value="1"/>
</dbReference>
<comment type="caution">
    <text evidence="2">The sequence shown here is derived from an EMBL/GenBank/DDBJ whole genome shotgun (WGS) entry which is preliminary data.</text>
</comment>
<reference evidence="2 3" key="1">
    <citation type="submission" date="2019-06" db="EMBL/GenBank/DDBJ databases">
        <title>Draft genome sequence of Methanolobus vulcani B1d.</title>
        <authorList>
            <person name="Creighbaum A.J."/>
            <person name="Ticak T."/>
            <person name="Hariraju D."/>
            <person name="Arivett B.A."/>
            <person name="Ferguson D.J.Jr."/>
        </authorList>
    </citation>
    <scope>NUCLEOTIDE SEQUENCE [LARGE SCALE GENOMIC DNA]</scope>
    <source>
        <strain evidence="2 3">B1d</strain>
    </source>
</reference>
<evidence type="ECO:0000313" key="3">
    <source>
        <dbReference type="Proteomes" id="UP000319335"/>
    </source>
</evidence>
<feature type="domain" description="SpoVT-AbrB" evidence="1">
    <location>
        <begin position="8"/>
        <end position="50"/>
    </location>
</feature>
<dbReference type="Proteomes" id="UP000319335">
    <property type="component" value="Unassembled WGS sequence"/>
</dbReference>
<dbReference type="Gene3D" id="2.10.260.10">
    <property type="match status" value="1"/>
</dbReference>
<dbReference type="InterPro" id="IPR007159">
    <property type="entry name" value="SpoVT-AbrB_dom"/>
</dbReference>
<keyword evidence="2" id="KW-0238">DNA-binding</keyword>
<keyword evidence="3" id="KW-1185">Reference proteome</keyword>
<evidence type="ECO:0000313" key="2">
    <source>
        <dbReference type="EMBL" id="TQD28270.1"/>
    </source>
</evidence>
<evidence type="ECO:0000259" key="1">
    <source>
        <dbReference type="SMART" id="SM00966"/>
    </source>
</evidence>
<proteinExistence type="predicted"/>
<dbReference type="EMBL" id="VIAQ01000006">
    <property type="protein sequence ID" value="TQD28270.1"/>
    <property type="molecule type" value="Genomic_DNA"/>
</dbReference>
<dbReference type="GO" id="GO:0003677">
    <property type="term" value="F:DNA binding"/>
    <property type="evidence" value="ECO:0007669"/>
    <property type="project" value="UniProtKB-KW"/>
</dbReference>
<dbReference type="NCBIfam" id="TIGR01439">
    <property type="entry name" value="lp_hng_hel_AbrB"/>
    <property type="match status" value="1"/>
</dbReference>